<dbReference type="PANTHER" id="PTHR48056">
    <property type="entry name" value="LRR RECEPTOR-LIKE SERINE/THREONINE-PROTEIN KINASE-RELATED"/>
    <property type="match status" value="1"/>
</dbReference>
<dbReference type="SMART" id="SM00369">
    <property type="entry name" value="LRR_TYP"/>
    <property type="match status" value="7"/>
</dbReference>
<keyword evidence="9 12" id="KW-0472">Membrane</keyword>
<evidence type="ECO:0000256" key="7">
    <source>
        <dbReference type="ARBA" id="ARBA00022737"/>
    </source>
</evidence>
<keyword evidence="3" id="KW-1003">Cell membrane</keyword>
<evidence type="ECO:0000313" key="16">
    <source>
        <dbReference type="Proteomes" id="UP000238479"/>
    </source>
</evidence>
<keyword evidence="10" id="KW-0675">Receptor</keyword>
<dbReference type="Gene3D" id="3.80.10.10">
    <property type="entry name" value="Ribonuclease Inhibitor"/>
    <property type="match status" value="4"/>
</dbReference>
<keyword evidence="8 12" id="KW-1133">Transmembrane helix</keyword>
<comment type="subcellular location">
    <subcellularLocation>
        <location evidence="1">Cell membrane</location>
    </subcellularLocation>
</comment>
<dbReference type="PROSITE" id="PS51450">
    <property type="entry name" value="LRR"/>
    <property type="match status" value="1"/>
</dbReference>
<dbReference type="InterPro" id="IPR003591">
    <property type="entry name" value="Leu-rich_rpt_typical-subtyp"/>
</dbReference>
<dbReference type="InterPro" id="IPR001611">
    <property type="entry name" value="Leu-rich_rpt"/>
</dbReference>
<keyword evidence="5 12" id="KW-0812">Transmembrane</keyword>
<evidence type="ECO:0000256" key="2">
    <source>
        <dbReference type="ARBA" id="ARBA00009592"/>
    </source>
</evidence>
<dbReference type="InterPro" id="IPR013210">
    <property type="entry name" value="LRR_N_plant-typ"/>
</dbReference>
<dbReference type="AlphaFoldDB" id="A0A2P6QT17"/>
<dbReference type="FunFam" id="3.80.10.10:FF:000041">
    <property type="entry name" value="LRR receptor-like serine/threonine-protein kinase ERECTA"/>
    <property type="match status" value="1"/>
</dbReference>
<dbReference type="InterPro" id="IPR050647">
    <property type="entry name" value="Plant_LRR-RLKs"/>
</dbReference>
<evidence type="ECO:0000256" key="3">
    <source>
        <dbReference type="ARBA" id="ARBA00022475"/>
    </source>
</evidence>
<accession>A0A2P6QT17</accession>
<evidence type="ECO:0000256" key="10">
    <source>
        <dbReference type="ARBA" id="ARBA00023170"/>
    </source>
</evidence>
<dbReference type="PANTHER" id="PTHR48056:SF57">
    <property type="entry name" value="LEUCINE-RICH REPEAT-CONTAINING N-TERMINAL PLANT-TYPE DOMAIN-CONTAINING PROTEIN"/>
    <property type="match status" value="1"/>
</dbReference>
<reference evidence="15 16" key="1">
    <citation type="journal article" date="2018" name="Nat. Genet.">
        <title>The Rosa genome provides new insights in the design of modern roses.</title>
        <authorList>
            <person name="Bendahmane M."/>
        </authorList>
    </citation>
    <scope>NUCLEOTIDE SEQUENCE [LARGE SCALE GENOMIC DNA]</scope>
    <source>
        <strain evidence="16">cv. Old Blush</strain>
    </source>
</reference>
<keyword evidence="6 13" id="KW-0732">Signal</keyword>
<dbReference type="Pfam" id="PF08263">
    <property type="entry name" value="LRRNT_2"/>
    <property type="match status" value="1"/>
</dbReference>
<dbReference type="FunFam" id="3.80.10.10:FF:000213">
    <property type="entry name" value="Tyrosine-sulfated glycopeptide receptor 1"/>
    <property type="match status" value="1"/>
</dbReference>
<dbReference type="SUPFAM" id="SSF52058">
    <property type="entry name" value="L domain-like"/>
    <property type="match status" value="2"/>
</dbReference>
<keyword evidence="4" id="KW-0433">Leucine-rich repeat</keyword>
<dbReference type="InterPro" id="IPR032675">
    <property type="entry name" value="LRR_dom_sf"/>
</dbReference>
<comment type="similarity">
    <text evidence="2">Belongs to the RLP family.</text>
</comment>
<evidence type="ECO:0000259" key="14">
    <source>
        <dbReference type="Pfam" id="PF08263"/>
    </source>
</evidence>
<evidence type="ECO:0000256" key="5">
    <source>
        <dbReference type="ARBA" id="ARBA00022692"/>
    </source>
</evidence>
<proteinExistence type="inferred from homology"/>
<evidence type="ECO:0000256" key="13">
    <source>
        <dbReference type="SAM" id="SignalP"/>
    </source>
</evidence>
<dbReference type="GO" id="GO:0005886">
    <property type="term" value="C:plasma membrane"/>
    <property type="evidence" value="ECO:0007669"/>
    <property type="project" value="UniProtKB-SubCell"/>
</dbReference>
<organism evidence="15 16">
    <name type="scientific">Rosa chinensis</name>
    <name type="common">China rose</name>
    <dbReference type="NCBI Taxonomy" id="74649"/>
    <lineage>
        <taxon>Eukaryota</taxon>
        <taxon>Viridiplantae</taxon>
        <taxon>Streptophyta</taxon>
        <taxon>Embryophyta</taxon>
        <taxon>Tracheophyta</taxon>
        <taxon>Spermatophyta</taxon>
        <taxon>Magnoliopsida</taxon>
        <taxon>eudicotyledons</taxon>
        <taxon>Gunneridae</taxon>
        <taxon>Pentapetalae</taxon>
        <taxon>rosids</taxon>
        <taxon>fabids</taxon>
        <taxon>Rosales</taxon>
        <taxon>Rosaceae</taxon>
        <taxon>Rosoideae</taxon>
        <taxon>Rosoideae incertae sedis</taxon>
        <taxon>Rosa</taxon>
    </lineage>
</organism>
<evidence type="ECO:0000256" key="6">
    <source>
        <dbReference type="ARBA" id="ARBA00022729"/>
    </source>
</evidence>
<evidence type="ECO:0000256" key="11">
    <source>
        <dbReference type="ARBA" id="ARBA00023180"/>
    </source>
</evidence>
<dbReference type="Pfam" id="PF00560">
    <property type="entry name" value="LRR_1"/>
    <property type="match status" value="6"/>
</dbReference>
<dbReference type="Gramene" id="PRQ37322">
    <property type="protein sequence ID" value="PRQ37322"/>
    <property type="gene ID" value="RchiOBHm_Chr4g0401291"/>
</dbReference>
<evidence type="ECO:0000313" key="15">
    <source>
        <dbReference type="EMBL" id="PRQ37322.1"/>
    </source>
</evidence>
<evidence type="ECO:0000256" key="12">
    <source>
        <dbReference type="SAM" id="Phobius"/>
    </source>
</evidence>
<evidence type="ECO:0000256" key="1">
    <source>
        <dbReference type="ARBA" id="ARBA00004236"/>
    </source>
</evidence>
<dbReference type="GO" id="GO:0033612">
    <property type="term" value="F:receptor serine/threonine kinase binding"/>
    <property type="evidence" value="ECO:0007669"/>
    <property type="project" value="TreeGrafter"/>
</dbReference>
<keyword evidence="11" id="KW-0325">Glycoprotein</keyword>
<feature type="transmembrane region" description="Helical" evidence="12">
    <location>
        <begin position="694"/>
        <end position="715"/>
    </location>
</feature>
<dbReference type="SUPFAM" id="SSF52047">
    <property type="entry name" value="RNI-like"/>
    <property type="match status" value="1"/>
</dbReference>
<dbReference type="Proteomes" id="UP000238479">
    <property type="component" value="Chromosome 4"/>
</dbReference>
<feature type="chain" id="PRO_5015159286" evidence="13">
    <location>
        <begin position="32"/>
        <end position="741"/>
    </location>
</feature>
<dbReference type="Pfam" id="PF13855">
    <property type="entry name" value="LRR_8"/>
    <property type="match status" value="1"/>
</dbReference>
<name>A0A2P6QT17_ROSCH</name>
<protein>
    <submittedName>
        <fullName evidence="15">Putative leucine-rich repeat-containing, plant-type, leucine-rich repeat domain, L</fullName>
    </submittedName>
</protein>
<comment type="caution">
    <text evidence="15">The sequence shown here is derived from an EMBL/GenBank/DDBJ whole genome shotgun (WGS) entry which is preliminary data.</text>
</comment>
<feature type="domain" description="Leucine-rich repeat-containing N-terminal plant-type" evidence="14">
    <location>
        <begin position="39"/>
        <end position="67"/>
    </location>
</feature>
<sequence>MIVQPYHPMAYGFLLLLFFIFSSNIYTKIQACNQTEHISLLSFALTLSPPLNWTSSNCCHWEGITCNDHGLVTNLCLPSKGLKLKGGVFPSSSLGNLTDLTHLNLSHNSLHGSLDQTGLFLSLNKLEILDFSYNLLSGELPFSLPSSIRVLDLSSNHFHGAIPPSFFQQVWNLTSFNVRNNSFSGSIPSSICLYSPLIQLLDFSSNKFNGSISRGLGKCSKLQVFRAGYNDLSGFLPDDIYTVSTLQEVALPQNSLHGAISERLVNLTSLKIFDLTSNDLSGVLPASIGKLFKLQLMLLDFNNLEGSLPPSLMNCTNLIDLRMGDNNLAGDISLFDFSKLSQLTKLDLRENNFSGTLPLSLYSCKMLKAIRLSRNNLEGEIQPEILSLKSLSFLSVGFNRLTNITKALQILMHCRSLVFLSFKSSFIGEEMPADLGMVGIDGFENLRILALNNCELTGQIPVWVSTLKKLEVLFLSFNRITGSIPSWLGNLPRLYYIRLSSNLLSGEFPKDLCRLPMFISKLIAAQEDDTELELPIYISQGATFLQYKLSYYPPAIYINNNTISGNIPIEIGQLQLLHDLGLHNNKFSGNIPEQISDLKNLEVLDFSTNHLSGKIPSSLASLNFLKYFNVSNNNLEGQIPISTQIQSFNASAFEGNPKLCGAPLPNECMPINGSGPDNKNIQDHVDNGHQIPQFNLSVALGFIVGFLGVCGPLVLKKWRDAYFQFLDNVKERLCHCNSVNS</sequence>
<dbReference type="OMA" id="AFPRMLF"/>
<evidence type="ECO:0000256" key="8">
    <source>
        <dbReference type="ARBA" id="ARBA00022989"/>
    </source>
</evidence>
<evidence type="ECO:0000256" key="4">
    <source>
        <dbReference type="ARBA" id="ARBA00022614"/>
    </source>
</evidence>
<gene>
    <name evidence="15" type="ORF">RchiOBHm_Chr4g0401291</name>
</gene>
<feature type="signal peptide" evidence="13">
    <location>
        <begin position="1"/>
        <end position="31"/>
    </location>
</feature>
<keyword evidence="16" id="KW-1185">Reference proteome</keyword>
<keyword evidence="7" id="KW-0677">Repeat</keyword>
<dbReference type="EMBL" id="PDCK01000042">
    <property type="protein sequence ID" value="PRQ37322.1"/>
    <property type="molecule type" value="Genomic_DNA"/>
</dbReference>
<evidence type="ECO:0000256" key="9">
    <source>
        <dbReference type="ARBA" id="ARBA00023136"/>
    </source>
</evidence>